<comment type="caution">
    <text evidence="1">The sequence shown here is derived from an EMBL/GenBank/DDBJ whole genome shotgun (WGS) entry which is preliminary data.</text>
</comment>
<gene>
    <name evidence="1" type="ORF">NCTC11685_03516</name>
</gene>
<name>A0A7H4N8V5_9ENTR</name>
<dbReference type="Proteomes" id="UP000254863">
    <property type="component" value="Unassembled WGS sequence"/>
</dbReference>
<dbReference type="AlphaFoldDB" id="A0A7H4N8V5"/>
<organism evidence="1 2">
    <name type="scientific">Klebsiella michiganensis</name>
    <dbReference type="NCBI Taxonomy" id="1134687"/>
    <lineage>
        <taxon>Bacteria</taxon>
        <taxon>Pseudomonadati</taxon>
        <taxon>Pseudomonadota</taxon>
        <taxon>Gammaproteobacteria</taxon>
        <taxon>Enterobacterales</taxon>
        <taxon>Enterobacteriaceae</taxon>
        <taxon>Klebsiella/Raoultella group</taxon>
        <taxon>Klebsiella</taxon>
    </lineage>
</organism>
<reference evidence="1 2" key="1">
    <citation type="submission" date="2018-06" db="EMBL/GenBank/DDBJ databases">
        <authorList>
            <consortium name="Pathogen Informatics"/>
            <person name="Doyle S."/>
        </authorList>
    </citation>
    <scope>NUCLEOTIDE SEQUENCE [LARGE SCALE GENOMIC DNA]</scope>
    <source>
        <strain evidence="1 2">NCTC11685</strain>
    </source>
</reference>
<evidence type="ECO:0000313" key="1">
    <source>
        <dbReference type="EMBL" id="STV83525.1"/>
    </source>
</evidence>
<protein>
    <submittedName>
        <fullName evidence="1">Uncharacterized protein</fullName>
    </submittedName>
</protein>
<accession>A0A7H4N8V5</accession>
<evidence type="ECO:0000313" key="2">
    <source>
        <dbReference type="Proteomes" id="UP000254863"/>
    </source>
</evidence>
<sequence>MWHFLPFIIVLPSLQQLKIWYTICHINPFFKFFIIINPGFFQLTFSKSRLWKNVVNMKMMGKVVPWEQQRKKREYSRVTIIHIQKGLHFLFFKPQAFSIFCHKHRYFWRREPFFVAIFNDTSKTGQ</sequence>
<dbReference type="EMBL" id="UGMS01000001">
    <property type="protein sequence ID" value="STV83525.1"/>
    <property type="molecule type" value="Genomic_DNA"/>
</dbReference>
<proteinExistence type="predicted"/>